<dbReference type="Proteomes" id="UP000182658">
    <property type="component" value="Unassembled WGS sequence"/>
</dbReference>
<gene>
    <name evidence="2" type="ORF">CONLIGDRAFT_563029</name>
</gene>
<dbReference type="OrthoDB" id="4743586at2759"/>
<feature type="region of interest" description="Disordered" evidence="1">
    <location>
        <begin position="1"/>
        <end position="54"/>
    </location>
</feature>
<feature type="non-terminal residue" evidence="2">
    <location>
        <position position="1"/>
    </location>
</feature>
<accession>A0A1J7J6U6</accession>
<name>A0A1J7J6U6_9PEZI</name>
<organism evidence="2 3">
    <name type="scientific">Coniochaeta ligniaria NRRL 30616</name>
    <dbReference type="NCBI Taxonomy" id="1408157"/>
    <lineage>
        <taxon>Eukaryota</taxon>
        <taxon>Fungi</taxon>
        <taxon>Dikarya</taxon>
        <taxon>Ascomycota</taxon>
        <taxon>Pezizomycotina</taxon>
        <taxon>Sordariomycetes</taxon>
        <taxon>Sordariomycetidae</taxon>
        <taxon>Coniochaetales</taxon>
        <taxon>Coniochaetaceae</taxon>
        <taxon>Coniochaeta</taxon>
    </lineage>
</organism>
<evidence type="ECO:0000256" key="1">
    <source>
        <dbReference type="SAM" id="MobiDB-lite"/>
    </source>
</evidence>
<sequence>SKKGWEPGQLIGPGGAEKANIAKSPSLRPQSQCLDPIEEERSVTSTGHVPQYRRPPSACVGWGGYDRFSSYMSYGRQIPASAIKPEKWPTDSWGEVRFVDSSGKVVKTL</sequence>
<evidence type="ECO:0000313" key="3">
    <source>
        <dbReference type="Proteomes" id="UP000182658"/>
    </source>
</evidence>
<protein>
    <submittedName>
        <fullName evidence="2">Uncharacterized protein</fullName>
    </submittedName>
</protein>
<dbReference type="EMBL" id="KV875107">
    <property type="protein sequence ID" value="OIW23218.1"/>
    <property type="molecule type" value="Genomic_DNA"/>
</dbReference>
<keyword evidence="3" id="KW-1185">Reference proteome</keyword>
<dbReference type="AlphaFoldDB" id="A0A1J7J6U6"/>
<reference evidence="2 3" key="1">
    <citation type="submission" date="2016-10" db="EMBL/GenBank/DDBJ databases">
        <title>Draft genome sequence of Coniochaeta ligniaria NRRL30616, a lignocellulolytic fungus for bioabatement of inhibitors in plant biomass hydrolysates.</title>
        <authorList>
            <consortium name="DOE Joint Genome Institute"/>
            <person name="Jimenez D.J."/>
            <person name="Hector R.E."/>
            <person name="Riley R."/>
            <person name="Sun H."/>
            <person name="Grigoriev I.V."/>
            <person name="Van Elsas J.D."/>
            <person name="Nichols N.N."/>
        </authorList>
    </citation>
    <scope>NUCLEOTIDE SEQUENCE [LARGE SCALE GENOMIC DNA]</scope>
    <source>
        <strain evidence="2 3">NRRL 30616</strain>
    </source>
</reference>
<proteinExistence type="predicted"/>
<dbReference type="InParanoid" id="A0A1J7J6U6"/>
<evidence type="ECO:0000313" key="2">
    <source>
        <dbReference type="EMBL" id="OIW23218.1"/>
    </source>
</evidence>
<dbReference type="STRING" id="1408157.A0A1J7J6U6"/>
<feature type="non-terminal residue" evidence="2">
    <location>
        <position position="109"/>
    </location>
</feature>